<reference evidence="1" key="1">
    <citation type="journal article" date="2022" name="Front. Genet.">
        <title>Chromosome-Scale Assembly of the Dendrobium nobile Genome Provides Insights Into the Molecular Mechanism of the Biosynthesis of the Medicinal Active Ingredient of Dendrobium.</title>
        <authorList>
            <person name="Xu Q."/>
            <person name="Niu S.-C."/>
            <person name="Li K.-L."/>
            <person name="Zheng P.-J."/>
            <person name="Zhang X.-J."/>
            <person name="Jia Y."/>
            <person name="Liu Y."/>
            <person name="Niu Y.-X."/>
            <person name="Yu L.-H."/>
            <person name="Chen D.-F."/>
            <person name="Zhang G.-Q."/>
        </authorList>
    </citation>
    <scope>NUCLEOTIDE SEQUENCE</scope>
    <source>
        <tissue evidence="1">Leaf</tissue>
    </source>
</reference>
<dbReference type="EMBL" id="JAGYWB010000012">
    <property type="protein sequence ID" value="KAI0502206.1"/>
    <property type="molecule type" value="Genomic_DNA"/>
</dbReference>
<accession>A0A8T3B081</accession>
<dbReference type="OrthoDB" id="10568376at2759"/>
<name>A0A8T3B081_DENNO</name>
<sequence>MAESFHRSQRKLNCTSWKRPLVPCMEEYIIDVTIRKEHLIIRQSTSTKAEAEGSYESHAVDIENHVVVVGSSSYVNFHVYMMLHSLEQNSIIYGTNTWASTNTVIGLHPICSRKLFYLLLFS</sequence>
<comment type="caution">
    <text evidence="1">The sequence shown here is derived from an EMBL/GenBank/DDBJ whole genome shotgun (WGS) entry which is preliminary data.</text>
</comment>
<organism evidence="1 2">
    <name type="scientific">Dendrobium nobile</name>
    <name type="common">Orchid</name>
    <dbReference type="NCBI Taxonomy" id="94219"/>
    <lineage>
        <taxon>Eukaryota</taxon>
        <taxon>Viridiplantae</taxon>
        <taxon>Streptophyta</taxon>
        <taxon>Embryophyta</taxon>
        <taxon>Tracheophyta</taxon>
        <taxon>Spermatophyta</taxon>
        <taxon>Magnoliopsida</taxon>
        <taxon>Liliopsida</taxon>
        <taxon>Asparagales</taxon>
        <taxon>Orchidaceae</taxon>
        <taxon>Epidendroideae</taxon>
        <taxon>Malaxideae</taxon>
        <taxon>Dendrobiinae</taxon>
        <taxon>Dendrobium</taxon>
    </lineage>
</organism>
<dbReference type="AlphaFoldDB" id="A0A8T3B081"/>
<proteinExistence type="predicted"/>
<protein>
    <submittedName>
        <fullName evidence="1">Uncharacterized protein</fullName>
    </submittedName>
</protein>
<evidence type="ECO:0000313" key="1">
    <source>
        <dbReference type="EMBL" id="KAI0502206.1"/>
    </source>
</evidence>
<gene>
    <name evidence="1" type="ORF">KFK09_017153</name>
</gene>
<evidence type="ECO:0000313" key="2">
    <source>
        <dbReference type="Proteomes" id="UP000829196"/>
    </source>
</evidence>
<dbReference type="Proteomes" id="UP000829196">
    <property type="component" value="Unassembled WGS sequence"/>
</dbReference>
<keyword evidence="2" id="KW-1185">Reference proteome</keyword>